<dbReference type="CDD" id="cd00165">
    <property type="entry name" value="S4"/>
    <property type="match status" value="1"/>
</dbReference>
<name>A0A0S4XRD2_9BACT</name>
<reference evidence="7" key="1">
    <citation type="submission" date="2015-11" db="EMBL/GenBank/DDBJ databases">
        <authorList>
            <person name="Zhang Y."/>
            <person name="Guo Z."/>
        </authorList>
    </citation>
    <scope>NUCLEOTIDE SEQUENCE</scope>
    <source>
        <strain evidence="7">BN30871</strain>
    </source>
</reference>
<evidence type="ECO:0000313" key="7">
    <source>
        <dbReference type="EMBL" id="CUV66540.1"/>
    </source>
</evidence>
<dbReference type="Pfam" id="PF01479">
    <property type="entry name" value="S4"/>
    <property type="match status" value="1"/>
</dbReference>
<dbReference type="AlphaFoldDB" id="A0A0S4XRD2"/>
<dbReference type="GO" id="GO:0019843">
    <property type="term" value="F:rRNA binding"/>
    <property type="evidence" value="ECO:0007669"/>
    <property type="project" value="UniProtKB-KW"/>
</dbReference>
<dbReference type="Gene3D" id="3.10.290.10">
    <property type="entry name" value="RNA-binding S4 domain"/>
    <property type="match status" value="1"/>
</dbReference>
<evidence type="ECO:0000259" key="6">
    <source>
        <dbReference type="SMART" id="SM00363"/>
    </source>
</evidence>
<dbReference type="GO" id="GO:0000049">
    <property type="term" value="F:tRNA binding"/>
    <property type="evidence" value="ECO:0007669"/>
    <property type="project" value="UniProtKB-KW"/>
</dbReference>
<keyword evidence="1" id="KW-0820">tRNA-binding</keyword>
<keyword evidence="4" id="KW-0648">Protein biosynthesis</keyword>
<gene>
    <name evidence="7" type="ORF">BN3087_880007</name>
</gene>
<evidence type="ECO:0000256" key="5">
    <source>
        <dbReference type="PROSITE-ProRule" id="PRU00182"/>
    </source>
</evidence>
<keyword evidence="2" id="KW-0699">rRNA-binding</keyword>
<dbReference type="InterPro" id="IPR025490">
    <property type="entry name" value="RqcP"/>
</dbReference>
<protein>
    <submittedName>
        <fullName evidence="7">Putative S4 RNA-binding domain protein</fullName>
    </submittedName>
</protein>
<dbReference type="PROSITE" id="PS50889">
    <property type="entry name" value="S4"/>
    <property type="match status" value="1"/>
</dbReference>
<proteinExistence type="predicted"/>
<organism evidence="7">
    <name type="scientific">Sulfurovum sp. enrichment culture clone C5</name>
    <dbReference type="NCBI Taxonomy" id="497650"/>
    <lineage>
        <taxon>Bacteria</taxon>
        <taxon>Pseudomonadati</taxon>
        <taxon>Campylobacterota</taxon>
        <taxon>Epsilonproteobacteria</taxon>
        <taxon>Campylobacterales</taxon>
        <taxon>Sulfurovaceae</taxon>
        <taxon>Sulfurovum</taxon>
        <taxon>environmental samples</taxon>
    </lineage>
</organism>
<dbReference type="SUPFAM" id="SSF55174">
    <property type="entry name" value="Alpha-L RNA-binding motif"/>
    <property type="match status" value="1"/>
</dbReference>
<dbReference type="PIRSF" id="PIRSF038881">
    <property type="entry name" value="RNAbp_HP1423"/>
    <property type="match status" value="1"/>
</dbReference>
<evidence type="ECO:0000256" key="3">
    <source>
        <dbReference type="ARBA" id="ARBA00022884"/>
    </source>
</evidence>
<accession>A0A0S4XRD2</accession>
<sequence>MRIDKWLSSVNVIKRRTVATDMVKNGVVSVNGIEAKPSKNVSIGDKIRIKYLTEEKNYEVLDIPTTKTIPKSQKDLFVKEL</sequence>
<dbReference type="GO" id="GO:0006412">
    <property type="term" value="P:translation"/>
    <property type="evidence" value="ECO:0007669"/>
    <property type="project" value="UniProtKB-KW"/>
</dbReference>
<dbReference type="EMBL" id="FAXN01000093">
    <property type="protein sequence ID" value="CUV66540.1"/>
    <property type="molecule type" value="Genomic_DNA"/>
</dbReference>
<feature type="domain" description="RNA-binding S4" evidence="6">
    <location>
        <begin position="1"/>
        <end position="59"/>
    </location>
</feature>
<dbReference type="InterPro" id="IPR002942">
    <property type="entry name" value="S4_RNA-bd"/>
</dbReference>
<evidence type="ECO:0000256" key="1">
    <source>
        <dbReference type="ARBA" id="ARBA00022555"/>
    </source>
</evidence>
<keyword evidence="3 5" id="KW-0694">RNA-binding</keyword>
<evidence type="ECO:0000256" key="2">
    <source>
        <dbReference type="ARBA" id="ARBA00022730"/>
    </source>
</evidence>
<evidence type="ECO:0000256" key="4">
    <source>
        <dbReference type="ARBA" id="ARBA00022917"/>
    </source>
</evidence>
<dbReference type="SMART" id="SM00363">
    <property type="entry name" value="S4"/>
    <property type="match status" value="1"/>
</dbReference>
<dbReference type="InterPro" id="IPR036986">
    <property type="entry name" value="S4_RNA-bd_sf"/>
</dbReference>